<dbReference type="EMBL" id="JAANIT010000898">
    <property type="protein sequence ID" value="KAG1543653.1"/>
    <property type="molecule type" value="Genomic_DNA"/>
</dbReference>
<dbReference type="AlphaFoldDB" id="A0A9P6YBW9"/>
<sequence length="145" mass="16503">MASHILPIESSIQAPLQTELVTLNQLVDNDILDLSARLLDSTQKSKSEAHWTDCLLEKCEDVETICDHVEFILQQSKQILLSQPYTTQEVEEPMEVDGGEEEGDMEELLQIQKDRLDRLRNVILLGMDADKAANNHLDNKEDLLF</sequence>
<dbReference type="OrthoDB" id="2423920at2759"/>
<comment type="caution">
    <text evidence="1">The sequence shown here is derived from an EMBL/GenBank/DDBJ whole genome shotgun (WGS) entry which is preliminary data.</text>
</comment>
<organism evidence="1 2">
    <name type="scientific">Rhizopus oryzae</name>
    <name type="common">Mucormycosis agent</name>
    <name type="synonym">Rhizopus arrhizus var. delemar</name>
    <dbReference type="NCBI Taxonomy" id="64495"/>
    <lineage>
        <taxon>Eukaryota</taxon>
        <taxon>Fungi</taxon>
        <taxon>Fungi incertae sedis</taxon>
        <taxon>Mucoromycota</taxon>
        <taxon>Mucoromycotina</taxon>
        <taxon>Mucoromycetes</taxon>
        <taxon>Mucorales</taxon>
        <taxon>Mucorineae</taxon>
        <taxon>Rhizopodaceae</taxon>
        <taxon>Rhizopus</taxon>
    </lineage>
</organism>
<proteinExistence type="predicted"/>
<evidence type="ECO:0000313" key="1">
    <source>
        <dbReference type="EMBL" id="KAG1543653.1"/>
    </source>
</evidence>
<protein>
    <submittedName>
        <fullName evidence="1">Uncharacterized protein</fullName>
    </submittedName>
</protein>
<accession>A0A9P6YBW9</accession>
<name>A0A9P6YBW9_RHIOR</name>
<dbReference type="Proteomes" id="UP000717996">
    <property type="component" value="Unassembled WGS sequence"/>
</dbReference>
<gene>
    <name evidence="1" type="ORF">G6F51_006541</name>
</gene>
<evidence type="ECO:0000313" key="2">
    <source>
        <dbReference type="Proteomes" id="UP000717996"/>
    </source>
</evidence>
<reference evidence="1" key="1">
    <citation type="journal article" date="2020" name="Microb. Genom.">
        <title>Genetic diversity of clinical and environmental Mucorales isolates obtained from an investigation of mucormycosis cases among solid organ transplant recipients.</title>
        <authorList>
            <person name="Nguyen M.H."/>
            <person name="Kaul D."/>
            <person name="Muto C."/>
            <person name="Cheng S.J."/>
            <person name="Richter R.A."/>
            <person name="Bruno V.M."/>
            <person name="Liu G."/>
            <person name="Beyhan S."/>
            <person name="Sundermann A.J."/>
            <person name="Mounaud S."/>
            <person name="Pasculle A.W."/>
            <person name="Nierman W.C."/>
            <person name="Driscoll E."/>
            <person name="Cumbie R."/>
            <person name="Clancy C.J."/>
            <person name="Dupont C.L."/>
        </authorList>
    </citation>
    <scope>NUCLEOTIDE SEQUENCE</scope>
    <source>
        <strain evidence="1">GL16</strain>
    </source>
</reference>